<feature type="domain" description="AprE-like long alpha-helical hairpin" evidence="11">
    <location>
        <begin position="93"/>
        <end position="281"/>
    </location>
</feature>
<comment type="similarity">
    <text evidence="2 9">Belongs to the membrane fusion protein (MFP) (TC 8.A.1) family.</text>
</comment>
<feature type="domain" description="AprE-like beta-barrel" evidence="12">
    <location>
        <begin position="323"/>
        <end position="411"/>
    </location>
</feature>
<dbReference type="PANTHER" id="PTHR30386">
    <property type="entry name" value="MEMBRANE FUSION SUBUNIT OF EMRAB-TOLC MULTIDRUG EFFLUX PUMP"/>
    <property type="match status" value="1"/>
</dbReference>
<organism evidence="13 14">
    <name type="scientific">Methylobacterium variabile</name>
    <dbReference type="NCBI Taxonomy" id="298794"/>
    <lineage>
        <taxon>Bacteria</taxon>
        <taxon>Pseudomonadati</taxon>
        <taxon>Pseudomonadota</taxon>
        <taxon>Alphaproteobacteria</taxon>
        <taxon>Hyphomicrobiales</taxon>
        <taxon>Methylobacteriaceae</taxon>
        <taxon>Methylobacterium</taxon>
    </lineage>
</organism>
<evidence type="ECO:0000256" key="10">
    <source>
        <dbReference type="SAM" id="Coils"/>
    </source>
</evidence>
<evidence type="ECO:0000259" key="12">
    <source>
        <dbReference type="Pfam" id="PF26002"/>
    </source>
</evidence>
<evidence type="ECO:0000256" key="2">
    <source>
        <dbReference type="ARBA" id="ARBA00009477"/>
    </source>
</evidence>
<keyword evidence="8" id="KW-0472">Membrane</keyword>
<keyword evidence="5 9" id="KW-0997">Cell inner membrane</keyword>
<dbReference type="Gene3D" id="2.40.50.100">
    <property type="match status" value="1"/>
</dbReference>
<dbReference type="AlphaFoldDB" id="A0A0J6T026"/>
<evidence type="ECO:0000313" key="13">
    <source>
        <dbReference type="EMBL" id="KMO38933.1"/>
    </source>
</evidence>
<evidence type="ECO:0000313" key="14">
    <source>
        <dbReference type="Proteomes" id="UP000035955"/>
    </source>
</evidence>
<dbReference type="NCBIfam" id="TIGR01843">
    <property type="entry name" value="type_I_hlyD"/>
    <property type="match status" value="1"/>
</dbReference>
<evidence type="ECO:0000256" key="7">
    <source>
        <dbReference type="ARBA" id="ARBA00022989"/>
    </source>
</evidence>
<dbReference type="GO" id="GO:0005886">
    <property type="term" value="C:plasma membrane"/>
    <property type="evidence" value="ECO:0007669"/>
    <property type="project" value="UniProtKB-SubCell"/>
</dbReference>
<dbReference type="InterPro" id="IPR058781">
    <property type="entry name" value="HH_AprE-like"/>
</dbReference>
<dbReference type="PRINTS" id="PR01490">
    <property type="entry name" value="RTXTOXIND"/>
</dbReference>
<keyword evidence="6" id="KW-0812">Transmembrane</keyword>
<accession>A0A0J6T026</accession>
<evidence type="ECO:0000256" key="1">
    <source>
        <dbReference type="ARBA" id="ARBA00004377"/>
    </source>
</evidence>
<dbReference type="RefSeq" id="WP_048444223.1">
    <property type="nucleotide sequence ID" value="NZ_LABY01000066.1"/>
</dbReference>
<evidence type="ECO:0000256" key="4">
    <source>
        <dbReference type="ARBA" id="ARBA00022475"/>
    </source>
</evidence>
<dbReference type="EMBL" id="LABY01000066">
    <property type="protein sequence ID" value="KMO38933.1"/>
    <property type="molecule type" value="Genomic_DNA"/>
</dbReference>
<keyword evidence="4 9" id="KW-1003">Cell membrane</keyword>
<dbReference type="Pfam" id="PF25994">
    <property type="entry name" value="HH_AprE"/>
    <property type="match status" value="1"/>
</dbReference>
<evidence type="ECO:0000259" key="11">
    <source>
        <dbReference type="Pfam" id="PF25994"/>
    </source>
</evidence>
<name>A0A0J6T026_9HYPH</name>
<keyword evidence="14" id="KW-1185">Reference proteome</keyword>
<dbReference type="InterPro" id="IPR058982">
    <property type="entry name" value="Beta-barrel_AprE"/>
</dbReference>
<feature type="coiled-coil region" evidence="10">
    <location>
        <begin position="211"/>
        <end position="274"/>
    </location>
</feature>
<gene>
    <name evidence="13" type="ORF">VQ02_10995</name>
</gene>
<comment type="caution">
    <text evidence="13">The sequence shown here is derived from an EMBL/GenBank/DDBJ whole genome shotgun (WGS) entry which is preliminary data.</text>
</comment>
<evidence type="ECO:0000256" key="8">
    <source>
        <dbReference type="ARBA" id="ARBA00023136"/>
    </source>
</evidence>
<dbReference type="InterPro" id="IPR050739">
    <property type="entry name" value="MFP"/>
</dbReference>
<keyword evidence="10" id="KW-0175">Coiled coil</keyword>
<dbReference type="PANTHER" id="PTHR30386:SF17">
    <property type="entry name" value="ALKALINE PROTEASE SECRETION PROTEIN APRE"/>
    <property type="match status" value="1"/>
</dbReference>
<protein>
    <recommendedName>
        <fullName evidence="9">Membrane fusion protein (MFP) family protein</fullName>
    </recommendedName>
</protein>
<evidence type="ECO:0000256" key="5">
    <source>
        <dbReference type="ARBA" id="ARBA00022519"/>
    </source>
</evidence>
<dbReference type="GO" id="GO:0015031">
    <property type="term" value="P:protein transport"/>
    <property type="evidence" value="ECO:0007669"/>
    <property type="project" value="InterPro"/>
</dbReference>
<dbReference type="Proteomes" id="UP000035955">
    <property type="component" value="Unassembled WGS sequence"/>
</dbReference>
<evidence type="ECO:0000256" key="6">
    <source>
        <dbReference type="ARBA" id="ARBA00022692"/>
    </source>
</evidence>
<keyword evidence="3 9" id="KW-0813">Transport</keyword>
<reference evidence="13 14" key="1">
    <citation type="submission" date="2015-03" db="EMBL/GenBank/DDBJ databases">
        <title>Genome sequencing of Methylobacterium variabile DSM 16961.</title>
        <authorList>
            <person name="Chaudhry V."/>
            <person name="Patil P.B."/>
        </authorList>
    </citation>
    <scope>NUCLEOTIDE SEQUENCE [LARGE SCALE GENOMIC DNA]</scope>
    <source>
        <strain evidence="13 14">DSM 16961</strain>
    </source>
</reference>
<dbReference type="InterPro" id="IPR010129">
    <property type="entry name" value="T1SS_HlyD"/>
</dbReference>
<dbReference type="Pfam" id="PF26002">
    <property type="entry name" value="Beta-barrel_AprE"/>
    <property type="match status" value="1"/>
</dbReference>
<evidence type="ECO:0000256" key="9">
    <source>
        <dbReference type="RuleBase" id="RU365093"/>
    </source>
</evidence>
<dbReference type="Gene3D" id="2.40.30.170">
    <property type="match status" value="1"/>
</dbReference>
<dbReference type="OrthoDB" id="9810980at2"/>
<comment type="subcellular location">
    <subcellularLocation>
        <location evidence="1 9">Cell inner membrane</location>
        <topology evidence="1 9">Single-pass membrane protein</topology>
    </subcellularLocation>
</comment>
<evidence type="ECO:0000256" key="3">
    <source>
        <dbReference type="ARBA" id="ARBA00022448"/>
    </source>
</evidence>
<sequence length="435" mass="47466">MSLPTEPGWSTRRSLARHVAALVLVLGLAGAAVAWTAETPLSGAVIATGTLVVESSSKKVQHPTGGVVAELRAEEGRRVEAGELLVRLDATVAKANLDAVTKSLWELSARSARLEAERDGRDDLAVPADLAEAGPVADALIAGERSLFRFRRDARAGQTAQLRERVRQLQEEIVGLAEQGGAKEQEIAIIAREYAGVQDLWQKSLIQLTRVTSLEREMARLRGERGALTASTAQARAKIAETELQILQLAQDVRSEVSKELAEIRARRATLTEQQVTARDQIRRIDIRAPQAGTVHELAIHTRGGVIAPGEPIMMIVPTSDTLVAEVRVAPQDIDQIRLGQPAALRIPNFDHRTTPDLPGTVSRIAADVTEDKRTGLSYYLVRLTVPKDDLARLHAARLMPGMPIEAFIRTSDRTVIGYLSKPLLDQARRAFREK</sequence>
<keyword evidence="7" id="KW-1133">Transmembrane helix</keyword>
<proteinExistence type="inferred from homology"/>
<dbReference type="PATRIC" id="fig|298794.3.peg.6824"/>